<reference evidence="16" key="2">
    <citation type="submission" date="2018-02" db="UniProtKB">
        <authorList>
            <consortium name="EnsemblPlants"/>
        </authorList>
    </citation>
    <scope>IDENTIFICATION</scope>
    <source>
        <strain evidence="16">Williams 82</strain>
    </source>
</reference>
<feature type="transmembrane region" description="Helical" evidence="12">
    <location>
        <begin position="1124"/>
        <end position="1144"/>
    </location>
</feature>
<dbReference type="EMBL" id="CM000849">
    <property type="protein sequence ID" value="KRH08721.1"/>
    <property type="molecule type" value="Genomic_DNA"/>
</dbReference>
<evidence type="ECO:0000256" key="10">
    <source>
        <dbReference type="ARBA" id="ARBA00023170"/>
    </source>
</evidence>
<dbReference type="EnsemblPlants" id="KRH08721">
    <property type="protein sequence ID" value="KRH08721"/>
    <property type="gene ID" value="GLYMA_16G169100"/>
</dbReference>
<organism evidence="15">
    <name type="scientific">Glycine max</name>
    <name type="common">Soybean</name>
    <name type="synonym">Glycine hispida</name>
    <dbReference type="NCBI Taxonomy" id="3847"/>
    <lineage>
        <taxon>Eukaryota</taxon>
        <taxon>Viridiplantae</taxon>
        <taxon>Streptophyta</taxon>
        <taxon>Embryophyta</taxon>
        <taxon>Tracheophyta</taxon>
        <taxon>Spermatophyta</taxon>
        <taxon>Magnoliopsida</taxon>
        <taxon>eudicotyledons</taxon>
        <taxon>Gunneridae</taxon>
        <taxon>Pentapetalae</taxon>
        <taxon>rosids</taxon>
        <taxon>fabids</taxon>
        <taxon>Fabales</taxon>
        <taxon>Fabaceae</taxon>
        <taxon>Papilionoideae</taxon>
        <taxon>50 kb inversion clade</taxon>
        <taxon>NPAAA clade</taxon>
        <taxon>indigoferoid/millettioid clade</taxon>
        <taxon>Phaseoleae</taxon>
        <taxon>Glycine</taxon>
        <taxon>Glycine subgen. Soja</taxon>
    </lineage>
</organism>
<dbReference type="OMA" id="WQYMEIS"/>
<keyword evidence="8 12" id="KW-1133">Transmembrane helix</keyword>
<dbReference type="PRINTS" id="PR00019">
    <property type="entry name" value="LEURICHRPT"/>
</dbReference>
<evidence type="ECO:0000256" key="8">
    <source>
        <dbReference type="ARBA" id="ARBA00022989"/>
    </source>
</evidence>
<evidence type="ECO:0000256" key="5">
    <source>
        <dbReference type="ARBA" id="ARBA00022692"/>
    </source>
</evidence>
<dbReference type="PANTHER" id="PTHR48052:SF8">
    <property type="entry name" value="LRR RECEPTOR-LIKE SERINE_THREONINE-PROTEIN KINASE FLS2"/>
    <property type="match status" value="1"/>
</dbReference>
<evidence type="ECO:0000256" key="3">
    <source>
        <dbReference type="ARBA" id="ARBA00022475"/>
    </source>
</evidence>
<dbReference type="FunCoup" id="A0A0R0FS17">
    <property type="interactions" value="973"/>
</dbReference>
<reference evidence="15" key="3">
    <citation type="submission" date="2018-07" db="EMBL/GenBank/DDBJ databases">
        <title>WGS assembly of Glycine max.</title>
        <authorList>
            <person name="Schmutz J."/>
            <person name="Cannon S."/>
            <person name="Schlueter J."/>
            <person name="Ma J."/>
            <person name="Mitros T."/>
            <person name="Nelson W."/>
            <person name="Hyten D."/>
            <person name="Song Q."/>
            <person name="Thelen J."/>
            <person name="Cheng J."/>
            <person name="Xu D."/>
            <person name="Hellsten U."/>
            <person name="May G."/>
            <person name="Yu Y."/>
            <person name="Sakurai T."/>
            <person name="Umezawa T."/>
            <person name="Bhattacharyya M."/>
            <person name="Sandhu D."/>
            <person name="Valliyodan B."/>
            <person name="Lindquist E."/>
            <person name="Peto M."/>
            <person name="Grant D."/>
            <person name="Shu S."/>
            <person name="Goodstein D."/>
            <person name="Barry K."/>
            <person name="Futrell-Griggs M."/>
            <person name="Abernathy B."/>
            <person name="Du J."/>
            <person name="Tian Z."/>
            <person name="Zhu L."/>
            <person name="Gill N."/>
            <person name="Joshi T."/>
            <person name="Libault M."/>
            <person name="Sethuraman A."/>
            <person name="Zhang X."/>
            <person name="Shinozaki K."/>
            <person name="Nguyen H."/>
            <person name="Wing R."/>
            <person name="Cregan P."/>
            <person name="Specht J."/>
            <person name="Grimwood J."/>
            <person name="Rokhsar D."/>
            <person name="Stacey G."/>
            <person name="Shoemaker R."/>
            <person name="Jackson S."/>
        </authorList>
    </citation>
    <scope>NUCLEOTIDE SEQUENCE</scope>
    <source>
        <tissue evidence="15">Callus</tissue>
    </source>
</reference>
<dbReference type="Pfam" id="PF13855">
    <property type="entry name" value="LRR_8"/>
    <property type="match status" value="5"/>
</dbReference>
<dbReference type="FunFam" id="3.80.10.10:FF:000095">
    <property type="entry name" value="LRR receptor-like serine/threonine-protein kinase GSO1"/>
    <property type="match status" value="1"/>
</dbReference>
<dbReference type="SMART" id="SM00369">
    <property type="entry name" value="LRR_TYP"/>
    <property type="match status" value="19"/>
</dbReference>
<evidence type="ECO:0000256" key="12">
    <source>
        <dbReference type="SAM" id="Phobius"/>
    </source>
</evidence>
<accession>A0A0R0FS17</accession>
<feature type="signal peptide" evidence="13">
    <location>
        <begin position="1"/>
        <end position="24"/>
    </location>
</feature>
<evidence type="ECO:0000256" key="11">
    <source>
        <dbReference type="ARBA" id="ARBA00023180"/>
    </source>
</evidence>
<keyword evidence="7" id="KW-0677">Repeat</keyword>
<evidence type="ECO:0000256" key="9">
    <source>
        <dbReference type="ARBA" id="ARBA00023136"/>
    </source>
</evidence>
<keyword evidence="4" id="KW-0433">Leucine-rich repeat</keyword>
<dbReference type="Proteomes" id="UP000008827">
    <property type="component" value="Chromosome 16"/>
</dbReference>
<dbReference type="InterPro" id="IPR001611">
    <property type="entry name" value="Leu-rich_rpt"/>
</dbReference>
<proteinExistence type="inferred from homology"/>
<dbReference type="Pfam" id="PF00560">
    <property type="entry name" value="LRR_1"/>
    <property type="match status" value="6"/>
</dbReference>
<evidence type="ECO:0000313" key="15">
    <source>
        <dbReference type="EMBL" id="KRH08721.1"/>
    </source>
</evidence>
<dbReference type="SMART" id="SM00365">
    <property type="entry name" value="LRR_SD22"/>
    <property type="match status" value="9"/>
</dbReference>
<protein>
    <recommendedName>
        <fullName evidence="14">Leucine-rich repeat-containing N-terminal plant-type domain-containing protein</fullName>
    </recommendedName>
</protein>
<keyword evidence="10" id="KW-0675">Receptor</keyword>
<dbReference type="Gene3D" id="3.80.10.10">
    <property type="entry name" value="Ribonuclease Inhibitor"/>
    <property type="match status" value="6"/>
</dbReference>
<keyword evidence="9 12" id="KW-0472">Membrane</keyword>
<evidence type="ECO:0000256" key="4">
    <source>
        <dbReference type="ARBA" id="ARBA00022614"/>
    </source>
</evidence>
<sequence>MESWMWCFLLCSHLLILYFSPSHSLCHPHDTSALLHFKNSFIIYEDPYYDACDTAGYFSKTRTWENGTDCCSWAGVTCHPISGHVTDLDLSCSGLVGNIHPNSTLFHLSHLHSLNLALNDFDESHLSSLFGGFVSLTHLNLSGTYSEGDIPSQISHLSKLVSLDLSYNGLKWKEHTWKRLLQNATVLRVLLLDENDMSSISIRTLNMSSSLVTLSLRENGLRGNLTDGSLCLPNLQHLDLSYNRALKGQLPEVSCRTTSLDFLDISNCGFQGSIPPSFSNLIHLTSLDLSDNNLNGSIPPSFFNLTHLTSLDLSDNNLNLNGSIPPSFSNLIHLTSLDLSGNNLGSIPPSFFNLTHLTSLDLSFNNLNGSIPPSFSNLIHLTSLDLSGNHLNGSIPPSFSNLIHLTSLDLSYNNLNGSIPPSFSNLILLTSLDLSYNHLNGSVPSSLLTLPRLTFLNLNANCLSGQIPNVFLQSNNIHELDLSNNKIEGELPSTLSNLQRLILLDLSHNKFIGQIPDVFVGLTKLNSLNLSDNNLGGPIPSSLFGLTQFSYLDCSNNKLEGPLPNKIRGFSNLTSLRLYGNFLNGTIPSWCLSLPSLVDLYLSENQFSGHISVISSYSLVRLSLSHNKLQGNIPDTIFSLVNLTDLDLSSNNLSGSVNFPLFSKLQNLERLNLSHNNQLSLNFKSNVNYSFSSLWSLDLSSTGLTEFPKLSGKVPILKLLHLSNNTLKGRVPNWLHDTNSSLYLLDLSHNLLTQSLDQFSWNQHLVYLDLSFNSITAGSSSICNATAIEVLNLSHNKLTGTIPQCLINSSTLEVLDLQLNKLHGPLPSTFAKNCQLRTLDLNGNQLLEGFLPESLSNCINLEVLNLGNNQIKDVFPHWLQTLPELKVLVLRANKLYGPIEGSKTKHGFPSLVIFDVSSNNFSGSIPNAYIKKFEAMKNVVLYPDWQYMEISISFAETNYHDSVTITTKAITMTMDRIRNDFVSIDLSKNRFEGGIPNAIGELHSLRGLNLSHNRLIGPIPQSMGNLRYLESLDLSSNMLIGGIPTELSNLNFLEVLNLSNNHLVGEIPRGQQFNTFPNDSYKGNSGLCGLPLTIKCSKDPEQHSPPSTTFRREPGFGFGWKPVAIGYGCGVVFGVGMGCCVLLIGKPQWLVRMVGGKLNKKVKRKTRMRSNENGSRMN</sequence>
<dbReference type="InterPro" id="IPR003591">
    <property type="entry name" value="Leu-rich_rpt_typical-subtyp"/>
</dbReference>
<dbReference type="PANTHER" id="PTHR48052">
    <property type="entry name" value="UNNAMED PRODUCT"/>
    <property type="match status" value="1"/>
</dbReference>
<dbReference type="FunFam" id="3.80.10.10:FF:000213">
    <property type="entry name" value="Tyrosine-sulfated glycopeptide receptor 1"/>
    <property type="match status" value="1"/>
</dbReference>
<evidence type="ECO:0000256" key="7">
    <source>
        <dbReference type="ARBA" id="ARBA00022737"/>
    </source>
</evidence>
<dbReference type="SUPFAM" id="SSF52058">
    <property type="entry name" value="L domain-like"/>
    <property type="match status" value="4"/>
</dbReference>
<gene>
    <name evidence="15" type="ORF">GLYMA_16G169100</name>
</gene>
<evidence type="ECO:0000313" key="16">
    <source>
        <dbReference type="EnsemblPlants" id="KRH08721"/>
    </source>
</evidence>
<dbReference type="SMR" id="A0A0R0FS17"/>
<name>A0A0R0FS17_SOYBN</name>
<evidence type="ECO:0000259" key="14">
    <source>
        <dbReference type="Pfam" id="PF08263"/>
    </source>
</evidence>
<keyword evidence="11" id="KW-0325">Glycoprotein</keyword>
<dbReference type="FunFam" id="3.80.10.10:FF:000041">
    <property type="entry name" value="LRR receptor-like serine/threonine-protein kinase ERECTA"/>
    <property type="match status" value="1"/>
</dbReference>
<feature type="domain" description="Leucine-rich repeat-containing N-terminal plant-type" evidence="14">
    <location>
        <begin position="27"/>
        <end position="78"/>
    </location>
</feature>
<comment type="similarity">
    <text evidence="2">Belongs to the RLP family.</text>
</comment>
<comment type="subcellular location">
    <subcellularLocation>
        <location evidence="1">Cell membrane</location>
        <topology evidence="1">Single-pass type I membrane protein</topology>
    </subcellularLocation>
</comment>
<dbReference type="AlphaFoldDB" id="A0A0R0FS17"/>
<dbReference type="Pfam" id="PF08263">
    <property type="entry name" value="LRRNT_2"/>
    <property type="match status" value="1"/>
</dbReference>
<evidence type="ECO:0000256" key="2">
    <source>
        <dbReference type="ARBA" id="ARBA00009592"/>
    </source>
</evidence>
<dbReference type="InParanoid" id="A0A0R0FS17"/>
<dbReference type="InterPro" id="IPR032675">
    <property type="entry name" value="LRR_dom_sf"/>
</dbReference>
<dbReference type="Pfam" id="PF13516">
    <property type="entry name" value="LRR_6"/>
    <property type="match status" value="1"/>
</dbReference>
<dbReference type="STRING" id="3847.A0A0R0FS17"/>
<dbReference type="InterPro" id="IPR013210">
    <property type="entry name" value="LRR_N_plant-typ"/>
</dbReference>
<feature type="chain" id="PRO_5014521084" description="Leucine-rich repeat-containing N-terminal plant-type domain-containing protein" evidence="13">
    <location>
        <begin position="25"/>
        <end position="1178"/>
    </location>
</feature>
<reference evidence="15 16" key="1">
    <citation type="journal article" date="2010" name="Nature">
        <title>Genome sequence of the palaeopolyploid soybean.</title>
        <authorList>
            <person name="Schmutz J."/>
            <person name="Cannon S.B."/>
            <person name="Schlueter J."/>
            <person name="Ma J."/>
            <person name="Mitros T."/>
            <person name="Nelson W."/>
            <person name="Hyten D.L."/>
            <person name="Song Q."/>
            <person name="Thelen J.J."/>
            <person name="Cheng J."/>
            <person name="Xu D."/>
            <person name="Hellsten U."/>
            <person name="May G.D."/>
            <person name="Yu Y."/>
            <person name="Sakurai T."/>
            <person name="Umezawa T."/>
            <person name="Bhattacharyya M.K."/>
            <person name="Sandhu D."/>
            <person name="Valliyodan B."/>
            <person name="Lindquist E."/>
            <person name="Peto M."/>
            <person name="Grant D."/>
            <person name="Shu S."/>
            <person name="Goodstein D."/>
            <person name="Barry K."/>
            <person name="Futrell-Griggs M."/>
            <person name="Abernathy B."/>
            <person name="Du J."/>
            <person name="Tian Z."/>
            <person name="Zhu L."/>
            <person name="Gill N."/>
            <person name="Joshi T."/>
            <person name="Libault M."/>
            <person name="Sethuraman A."/>
            <person name="Zhang X.-C."/>
            <person name="Shinozaki K."/>
            <person name="Nguyen H.T."/>
            <person name="Wing R.A."/>
            <person name="Cregan P."/>
            <person name="Specht J."/>
            <person name="Grimwood J."/>
            <person name="Rokhsar D."/>
            <person name="Stacey G."/>
            <person name="Shoemaker R.C."/>
            <person name="Jackson S.A."/>
        </authorList>
    </citation>
    <scope>NUCLEOTIDE SEQUENCE [LARGE SCALE GENOMIC DNA]</scope>
    <source>
        <strain evidence="16">cv. Williams 82</strain>
        <tissue evidence="15">Callus</tissue>
    </source>
</reference>
<dbReference type="GO" id="GO:0005886">
    <property type="term" value="C:plasma membrane"/>
    <property type="evidence" value="ECO:0007669"/>
    <property type="project" value="UniProtKB-SubCell"/>
</dbReference>
<evidence type="ECO:0000313" key="17">
    <source>
        <dbReference type="Proteomes" id="UP000008827"/>
    </source>
</evidence>
<keyword evidence="3" id="KW-1003">Cell membrane</keyword>
<dbReference type="PROSITE" id="PS51450">
    <property type="entry name" value="LRR"/>
    <property type="match status" value="3"/>
</dbReference>
<evidence type="ECO:0000256" key="1">
    <source>
        <dbReference type="ARBA" id="ARBA00004251"/>
    </source>
</evidence>
<evidence type="ECO:0000256" key="6">
    <source>
        <dbReference type="ARBA" id="ARBA00022729"/>
    </source>
</evidence>
<keyword evidence="5 12" id="KW-0812">Transmembrane</keyword>
<keyword evidence="17" id="KW-1185">Reference proteome</keyword>
<keyword evidence="6 13" id="KW-0732">Signal</keyword>
<evidence type="ECO:0000256" key="13">
    <source>
        <dbReference type="SAM" id="SignalP"/>
    </source>
</evidence>
<dbReference type="OrthoDB" id="676979at2759"/>
<dbReference type="Gramene" id="KRH08721">
    <property type="protein sequence ID" value="KRH08721"/>
    <property type="gene ID" value="GLYMA_16G169100"/>
</dbReference>
<dbReference type="FunFam" id="3.80.10.10:FF:001166">
    <property type="entry name" value="Cf2-like protein"/>
    <property type="match status" value="1"/>
</dbReference>